<dbReference type="InterPro" id="IPR018724">
    <property type="entry name" value="2OG-Fe_dioxygenase"/>
</dbReference>
<proteinExistence type="predicted"/>
<keyword evidence="2" id="KW-1185">Reference proteome</keyword>
<dbReference type="EMBL" id="AQQV01000002">
    <property type="protein sequence ID" value="ORE87069.1"/>
    <property type="molecule type" value="Genomic_DNA"/>
</dbReference>
<dbReference type="STRING" id="1317117.ATO7_08517"/>
<dbReference type="Pfam" id="PF10014">
    <property type="entry name" value="2OG-Fe_Oxy_2"/>
    <property type="match status" value="1"/>
</dbReference>
<dbReference type="Gene3D" id="2.60.120.620">
    <property type="entry name" value="q2cbj1_9rhob like domain"/>
    <property type="match status" value="1"/>
</dbReference>
<name>A0A1Y1SDM8_9GAMM</name>
<dbReference type="GO" id="GO:0051213">
    <property type="term" value="F:dioxygenase activity"/>
    <property type="evidence" value="ECO:0007669"/>
    <property type="project" value="InterPro"/>
</dbReference>
<dbReference type="Proteomes" id="UP000192342">
    <property type="component" value="Unassembled WGS sequence"/>
</dbReference>
<dbReference type="RefSeq" id="WP_083561271.1">
    <property type="nucleotide sequence ID" value="NZ_AQQV01000002.1"/>
</dbReference>
<protein>
    <recommendedName>
        <fullName evidence="3">2OG-Fe dioxygenase family protein</fullName>
    </recommendedName>
</protein>
<sequence>MNSSQITLDPLESIAAQISDHGYALMSGIDLRPHIERFGSLADWSTFSASWGDLHIDPYMADGGRYRRRRHACFAIDKDAAPRLAPHQAHYQSLEYNRLNGGIPRWFSPIDTRVCEGGSMQTILRFGARLFETLAPDITRWHCEAHQFRIEASPNEAAQPTPEGAHRDGVDYVLVLLIQRHNIASGTTQIFNSGGDELGSFTLAEPLDAAIIDDHRIFHGVTPVAPTQPDQASFRDVLVITYSRHPATA</sequence>
<dbReference type="AlphaFoldDB" id="A0A1Y1SDM8"/>
<accession>A0A1Y1SDM8</accession>
<reference evidence="1 2" key="1">
    <citation type="submission" date="2013-04" db="EMBL/GenBank/DDBJ databases">
        <title>Oceanococcus atlanticus 22II-S10r2 Genome Sequencing.</title>
        <authorList>
            <person name="Lai Q."/>
            <person name="Li G."/>
            <person name="Shao Z."/>
        </authorList>
    </citation>
    <scope>NUCLEOTIDE SEQUENCE [LARGE SCALE GENOMIC DNA]</scope>
    <source>
        <strain evidence="1 2">22II-S10r2</strain>
    </source>
</reference>
<evidence type="ECO:0000313" key="2">
    <source>
        <dbReference type="Proteomes" id="UP000192342"/>
    </source>
</evidence>
<comment type="caution">
    <text evidence="1">The sequence shown here is derived from an EMBL/GenBank/DDBJ whole genome shotgun (WGS) entry which is preliminary data.</text>
</comment>
<evidence type="ECO:0000313" key="1">
    <source>
        <dbReference type="EMBL" id="ORE87069.1"/>
    </source>
</evidence>
<organism evidence="1 2">
    <name type="scientific">Oceanococcus atlanticus</name>
    <dbReference type="NCBI Taxonomy" id="1317117"/>
    <lineage>
        <taxon>Bacteria</taxon>
        <taxon>Pseudomonadati</taxon>
        <taxon>Pseudomonadota</taxon>
        <taxon>Gammaproteobacteria</taxon>
        <taxon>Chromatiales</taxon>
        <taxon>Oceanococcaceae</taxon>
        <taxon>Oceanococcus</taxon>
    </lineage>
</organism>
<gene>
    <name evidence="1" type="ORF">ATO7_08517</name>
</gene>
<dbReference type="OrthoDB" id="6681382at2"/>
<evidence type="ECO:0008006" key="3">
    <source>
        <dbReference type="Google" id="ProtNLM"/>
    </source>
</evidence>